<evidence type="ECO:0000256" key="5">
    <source>
        <dbReference type="ARBA" id="ARBA00023172"/>
    </source>
</evidence>
<dbReference type="InterPro" id="IPR010998">
    <property type="entry name" value="Integrase_recombinase_N"/>
</dbReference>
<gene>
    <name evidence="7" type="ORF">LIP50_09555</name>
</gene>
<dbReference type="InterPro" id="IPR013762">
    <property type="entry name" value="Integrase-like_cat_sf"/>
</dbReference>
<evidence type="ECO:0000256" key="1">
    <source>
        <dbReference type="ARBA" id="ARBA00003283"/>
    </source>
</evidence>
<dbReference type="SUPFAM" id="SSF56349">
    <property type="entry name" value="DNA breaking-rejoining enzymes"/>
    <property type="match status" value="1"/>
</dbReference>
<evidence type="ECO:0000256" key="2">
    <source>
        <dbReference type="ARBA" id="ARBA00008857"/>
    </source>
</evidence>
<feature type="domain" description="Tyr recombinase" evidence="6">
    <location>
        <begin position="108"/>
        <end position="319"/>
    </location>
</feature>
<reference evidence="7 8" key="1">
    <citation type="submission" date="2021-10" db="EMBL/GenBank/DDBJ databases">
        <title>Collection of gut derived symbiotic bacterial strains cultured from healthy donors.</title>
        <authorList>
            <person name="Lin H."/>
            <person name="Littmann E."/>
            <person name="Claire K."/>
            <person name="Pamer E."/>
        </authorList>
    </citation>
    <scope>NUCLEOTIDE SEQUENCE [LARGE SCALE GENOMIC DNA]</scope>
    <source>
        <strain evidence="7 8">MSK.17.68</strain>
    </source>
</reference>
<dbReference type="PANTHER" id="PTHR30349">
    <property type="entry name" value="PHAGE INTEGRASE-RELATED"/>
    <property type="match status" value="1"/>
</dbReference>
<dbReference type="Pfam" id="PF14659">
    <property type="entry name" value="Phage_int_SAM_3"/>
    <property type="match status" value="1"/>
</dbReference>
<evidence type="ECO:0000256" key="3">
    <source>
        <dbReference type="ARBA" id="ARBA00022908"/>
    </source>
</evidence>
<dbReference type="InterPro" id="IPR004107">
    <property type="entry name" value="Integrase_SAM-like_N"/>
</dbReference>
<dbReference type="PROSITE" id="PS51898">
    <property type="entry name" value="TYR_RECOMBINASE"/>
    <property type="match status" value="1"/>
</dbReference>
<sequence>MEQTFLDYTKVFLDDKKKILSTSTLMNYEYYIDKVLVPYFWKKRVADISVEDVETFKEKITKEFSNQGAKNIYSILKQILDLAVMDGTIETNYTRLFKITRKKKTKNKNDIILTDLEIDRVCDYCKNNNLMMGIGVIICLKTGIRKGEVISLKLGDIDLKSKNPCINIKSTVTRYKNEKDKDKISYKIGDTKTKFSKRSIPINNELKKLLENYLEEYKKKFGLNDKELKQCFLIPNKNPKEFISPNKLDYYFRTLKKECKLNEDIHFHSLRHIFITKCIVDKNIPVNIVKYIVGHSTSTSITIDTYTHIDQDTINKYRNEL</sequence>
<proteinExistence type="inferred from homology"/>
<dbReference type="Proteomes" id="UP001299409">
    <property type="component" value="Unassembled WGS sequence"/>
</dbReference>
<dbReference type="EMBL" id="JAJBMB010000008">
    <property type="protein sequence ID" value="MCB5446445.1"/>
    <property type="molecule type" value="Genomic_DNA"/>
</dbReference>
<keyword evidence="8" id="KW-1185">Reference proteome</keyword>
<dbReference type="InterPro" id="IPR011010">
    <property type="entry name" value="DNA_brk_join_enz"/>
</dbReference>
<evidence type="ECO:0000259" key="6">
    <source>
        <dbReference type="PROSITE" id="PS51898"/>
    </source>
</evidence>
<accession>A0ABS8CYY1</accession>
<dbReference type="Gene3D" id="1.10.443.10">
    <property type="entry name" value="Intergrase catalytic core"/>
    <property type="match status" value="1"/>
</dbReference>
<name>A0ABS8CYY1_9FIRM</name>
<keyword evidence="3" id="KW-0229">DNA integration</keyword>
<dbReference type="InterPro" id="IPR002104">
    <property type="entry name" value="Integrase_catalytic"/>
</dbReference>
<comment type="function">
    <text evidence="1">Site-specific tyrosine recombinase, which acts by catalyzing the cutting and rejoining of the recombining DNA molecules.</text>
</comment>
<dbReference type="InterPro" id="IPR050090">
    <property type="entry name" value="Tyrosine_recombinase_XerCD"/>
</dbReference>
<keyword evidence="5" id="KW-0233">DNA recombination</keyword>
<evidence type="ECO:0000313" key="8">
    <source>
        <dbReference type="Proteomes" id="UP001299409"/>
    </source>
</evidence>
<dbReference type="RefSeq" id="WP_226924313.1">
    <property type="nucleotide sequence ID" value="NZ_JAJBMB010000008.1"/>
</dbReference>
<evidence type="ECO:0000313" key="7">
    <source>
        <dbReference type="EMBL" id="MCB5446445.1"/>
    </source>
</evidence>
<comment type="caution">
    <text evidence="7">The sequence shown here is derived from an EMBL/GenBank/DDBJ whole genome shotgun (WGS) entry which is preliminary data.</text>
</comment>
<evidence type="ECO:0000256" key="4">
    <source>
        <dbReference type="ARBA" id="ARBA00023125"/>
    </source>
</evidence>
<comment type="similarity">
    <text evidence="2">Belongs to the 'phage' integrase family.</text>
</comment>
<dbReference type="Pfam" id="PF00589">
    <property type="entry name" value="Phage_integrase"/>
    <property type="match status" value="1"/>
</dbReference>
<dbReference type="PANTHER" id="PTHR30349:SF41">
    <property type="entry name" value="INTEGRASE_RECOMBINASE PROTEIN MJ0367-RELATED"/>
    <property type="match status" value="1"/>
</dbReference>
<dbReference type="CDD" id="cd01189">
    <property type="entry name" value="INT_ICEBs1_C_like"/>
    <property type="match status" value="1"/>
</dbReference>
<protein>
    <submittedName>
        <fullName evidence="7">Site-specific integrase</fullName>
    </submittedName>
</protein>
<dbReference type="Gene3D" id="1.10.150.130">
    <property type="match status" value="1"/>
</dbReference>
<organism evidence="7 8">
    <name type="scientific">Intestinibacter bartlettii</name>
    <dbReference type="NCBI Taxonomy" id="261299"/>
    <lineage>
        <taxon>Bacteria</taxon>
        <taxon>Bacillati</taxon>
        <taxon>Bacillota</taxon>
        <taxon>Clostridia</taxon>
        <taxon>Peptostreptococcales</taxon>
        <taxon>Peptostreptococcaceae</taxon>
        <taxon>Intestinibacter</taxon>
    </lineage>
</organism>
<keyword evidence="4" id="KW-0238">DNA-binding</keyword>